<accession>A0ABQ5QS53</accession>
<dbReference type="EMBL" id="BSDI01000010">
    <property type="protein sequence ID" value="GLH97451.1"/>
    <property type="molecule type" value="Genomic_DNA"/>
</dbReference>
<gene>
    <name evidence="2" type="ORF">Pa4123_27260</name>
</gene>
<sequence length="252" mass="25543">MVLWAIVLAVIAYASVRRGDATVRDQSSAADARPVVDRAVGELAAAAGAAGVLHISGYDLERDCRITPVRSGVTLTREVTIYAREADGPGLLDQIVKALPAGYDAVARHTAKAHALRADAGDFVAIRGSITSPGVVSLSVDTGCRPAGDIELTEPAADRSVINPVLGAFGATAKAVTAAEAPCPNGGTVRTVRADATPGTPPTSLSEPLRPLTTGATVIVNAPDRVAYRTPQAAVSVDADGGDLAIATTTGC</sequence>
<proteinExistence type="predicted"/>
<reference evidence="2" key="1">
    <citation type="submission" date="2022-12" db="EMBL/GenBank/DDBJ databases">
        <title>New Phytohabitans aurantiacus sp. RD004123 nov., an actinomycete isolated from soil.</title>
        <authorList>
            <person name="Triningsih D.W."/>
            <person name="Harunari E."/>
            <person name="Igarashi Y."/>
        </authorList>
    </citation>
    <scope>NUCLEOTIDE SEQUENCE</scope>
    <source>
        <strain evidence="2">RD004123</strain>
    </source>
</reference>
<evidence type="ECO:0008006" key="4">
    <source>
        <dbReference type="Google" id="ProtNLM"/>
    </source>
</evidence>
<dbReference type="Proteomes" id="UP001144280">
    <property type="component" value="Unassembled WGS sequence"/>
</dbReference>
<keyword evidence="3" id="KW-1185">Reference proteome</keyword>
<evidence type="ECO:0000256" key="1">
    <source>
        <dbReference type="SAM" id="MobiDB-lite"/>
    </source>
</evidence>
<comment type="caution">
    <text evidence="2">The sequence shown here is derived from an EMBL/GenBank/DDBJ whole genome shotgun (WGS) entry which is preliminary data.</text>
</comment>
<organism evidence="2 3">
    <name type="scientific">Phytohabitans aurantiacus</name>
    <dbReference type="NCBI Taxonomy" id="3016789"/>
    <lineage>
        <taxon>Bacteria</taxon>
        <taxon>Bacillati</taxon>
        <taxon>Actinomycetota</taxon>
        <taxon>Actinomycetes</taxon>
        <taxon>Micromonosporales</taxon>
        <taxon>Micromonosporaceae</taxon>
    </lineage>
</organism>
<name>A0ABQ5QS53_9ACTN</name>
<protein>
    <recommendedName>
        <fullName evidence="4">Flp pilus assembly protein RcpC/CpaB domain-containing protein</fullName>
    </recommendedName>
</protein>
<feature type="region of interest" description="Disordered" evidence="1">
    <location>
        <begin position="187"/>
        <end position="210"/>
    </location>
</feature>
<evidence type="ECO:0000313" key="2">
    <source>
        <dbReference type="EMBL" id="GLH97451.1"/>
    </source>
</evidence>
<evidence type="ECO:0000313" key="3">
    <source>
        <dbReference type="Proteomes" id="UP001144280"/>
    </source>
</evidence>